<organism evidence="3 4">
    <name type="scientific">Chitinophaga japonensis</name>
    <name type="common">Flexibacter japonensis</name>
    <dbReference type="NCBI Taxonomy" id="104662"/>
    <lineage>
        <taxon>Bacteria</taxon>
        <taxon>Pseudomonadati</taxon>
        <taxon>Bacteroidota</taxon>
        <taxon>Chitinophagia</taxon>
        <taxon>Chitinophagales</taxon>
        <taxon>Chitinophagaceae</taxon>
        <taxon>Chitinophaga</taxon>
    </lineage>
</organism>
<proteinExistence type="predicted"/>
<keyword evidence="1" id="KW-0560">Oxidoreductase</keyword>
<sequence>MTRILILFAHPALERSRIHAGLIHSIRDLQGVTLHDLYEAYPDLNVDPDREQELLLRHDIILLQHPFYWYSAPAIIKQWQDLVLEHGWAYGHSGTALQGKLLGNVISTGGMQSAYVRGGHHGYTIREFLLPFEQTARLCNMTYLPPFVIHGTHRMEQPDMPYCCKQYRQMLEGLRDDRYTPGALAEAVYLNELM</sequence>
<dbReference type="OrthoDB" id="652200at2"/>
<dbReference type="GO" id="GO:0003955">
    <property type="term" value="F:NAD(P)H dehydrogenase (quinone) activity"/>
    <property type="evidence" value="ECO:0007669"/>
    <property type="project" value="TreeGrafter"/>
</dbReference>
<dbReference type="Proteomes" id="UP000316778">
    <property type="component" value="Unassembled WGS sequence"/>
</dbReference>
<dbReference type="Pfam" id="PF02525">
    <property type="entry name" value="Flavodoxin_2"/>
    <property type="match status" value="1"/>
</dbReference>
<dbReference type="Gene3D" id="3.40.50.360">
    <property type="match status" value="1"/>
</dbReference>
<dbReference type="AlphaFoldDB" id="A0A562TDS5"/>
<evidence type="ECO:0000313" key="4">
    <source>
        <dbReference type="Proteomes" id="UP000316778"/>
    </source>
</evidence>
<keyword evidence="4" id="KW-1185">Reference proteome</keyword>
<comment type="caution">
    <text evidence="3">The sequence shown here is derived from an EMBL/GenBank/DDBJ whole genome shotgun (WGS) entry which is preliminary data.</text>
</comment>
<dbReference type="GO" id="GO:0010181">
    <property type="term" value="F:FMN binding"/>
    <property type="evidence" value="ECO:0007669"/>
    <property type="project" value="TreeGrafter"/>
</dbReference>
<dbReference type="PANTHER" id="PTHR47307">
    <property type="entry name" value="GLUTATHIONE-REGULATED POTASSIUM-EFFLUX SYSTEM ANCILLARY PROTEIN KEFG"/>
    <property type="match status" value="1"/>
</dbReference>
<gene>
    <name evidence="3" type="ORF">LX66_0904</name>
</gene>
<accession>A0A562TDS5</accession>
<protein>
    <submittedName>
        <fullName evidence="3">Kef-type potassium/proton antiporter accessory protein (CPA2 family)</fullName>
    </submittedName>
</protein>
<name>A0A562TDS5_CHIJA</name>
<reference evidence="3 4" key="1">
    <citation type="journal article" date="2013" name="Stand. Genomic Sci.">
        <title>Genomic Encyclopedia of Type Strains, Phase I: The one thousand microbial genomes (KMG-I) project.</title>
        <authorList>
            <person name="Kyrpides N.C."/>
            <person name="Woyke T."/>
            <person name="Eisen J.A."/>
            <person name="Garrity G."/>
            <person name="Lilburn T.G."/>
            <person name="Beck B.J."/>
            <person name="Whitman W.B."/>
            <person name="Hugenholtz P."/>
            <person name="Klenk H.P."/>
        </authorList>
    </citation>
    <scope>NUCLEOTIDE SEQUENCE [LARGE SCALE GENOMIC DNA]</scope>
    <source>
        <strain evidence="3 4">DSM 13484</strain>
    </source>
</reference>
<dbReference type="EMBL" id="VLLG01000002">
    <property type="protein sequence ID" value="TWI91533.1"/>
    <property type="molecule type" value="Genomic_DNA"/>
</dbReference>
<dbReference type="InterPro" id="IPR046980">
    <property type="entry name" value="KefG/KefF"/>
</dbReference>
<feature type="domain" description="Flavodoxin-like fold" evidence="2">
    <location>
        <begin position="3"/>
        <end position="168"/>
    </location>
</feature>
<dbReference type="InterPro" id="IPR003680">
    <property type="entry name" value="Flavodoxin_fold"/>
</dbReference>
<dbReference type="SUPFAM" id="SSF52218">
    <property type="entry name" value="Flavoproteins"/>
    <property type="match status" value="1"/>
</dbReference>
<dbReference type="PANTHER" id="PTHR47307:SF1">
    <property type="entry name" value="GLUTATHIONE-REGULATED POTASSIUM-EFFLUX SYSTEM ANCILLARY PROTEIN KEFG"/>
    <property type="match status" value="1"/>
</dbReference>
<evidence type="ECO:0000256" key="1">
    <source>
        <dbReference type="ARBA" id="ARBA00023002"/>
    </source>
</evidence>
<evidence type="ECO:0000313" key="3">
    <source>
        <dbReference type="EMBL" id="TWI91533.1"/>
    </source>
</evidence>
<evidence type="ECO:0000259" key="2">
    <source>
        <dbReference type="Pfam" id="PF02525"/>
    </source>
</evidence>
<dbReference type="RefSeq" id="WP_145710681.1">
    <property type="nucleotide sequence ID" value="NZ_BAAAFY010000001.1"/>
</dbReference>
<dbReference type="InterPro" id="IPR029039">
    <property type="entry name" value="Flavoprotein-like_sf"/>
</dbReference>
<dbReference type="GO" id="GO:0009055">
    <property type="term" value="F:electron transfer activity"/>
    <property type="evidence" value="ECO:0007669"/>
    <property type="project" value="TreeGrafter"/>
</dbReference>